<evidence type="ECO:0000256" key="1">
    <source>
        <dbReference type="ARBA" id="ARBA00001946"/>
    </source>
</evidence>
<accession>A0A6S6YJP9</accession>
<dbReference type="RefSeq" id="WP_175172394.1">
    <property type="nucleotide sequence ID" value="NZ_CADIJX010000001.1"/>
</dbReference>
<evidence type="ECO:0000259" key="4">
    <source>
        <dbReference type="SMART" id="SM00990"/>
    </source>
</evidence>
<reference evidence="5 6" key="1">
    <citation type="submission" date="2020-04" db="EMBL/GenBank/DDBJ databases">
        <authorList>
            <person name="De Canck E."/>
        </authorList>
    </citation>
    <scope>NUCLEOTIDE SEQUENCE [LARGE SCALE GENOMIC DNA]</scope>
    <source>
        <strain evidence="5 6">LMG 3431</strain>
    </source>
</reference>
<dbReference type="AlphaFoldDB" id="A0A6S6YJP9"/>
<evidence type="ECO:0000313" key="6">
    <source>
        <dbReference type="Proteomes" id="UP000494108"/>
    </source>
</evidence>
<keyword evidence="2" id="KW-0540">Nuclease</keyword>
<dbReference type="Gene3D" id="3.40.1350.10">
    <property type="match status" value="1"/>
</dbReference>
<protein>
    <recommendedName>
        <fullName evidence="4">VRR-NUC domain-containing protein</fullName>
    </recommendedName>
</protein>
<dbReference type="GO" id="GO:0016788">
    <property type="term" value="F:hydrolase activity, acting on ester bonds"/>
    <property type="evidence" value="ECO:0007669"/>
    <property type="project" value="InterPro"/>
</dbReference>
<dbReference type="InterPro" id="IPR011856">
    <property type="entry name" value="tRNA_endonuc-like_dom_sf"/>
</dbReference>
<proteinExistence type="predicted"/>
<sequence>MREAPIEQYGVAMFKAQGDLPYKFTSPGRRNVPDRLRLRAIPPEHQAIVARYVQFIEFKATGEAPTAAQEREHARLRKLGFRVEVVDSMAGVTALAANSEVAP</sequence>
<evidence type="ECO:0000256" key="3">
    <source>
        <dbReference type="ARBA" id="ARBA00022801"/>
    </source>
</evidence>
<keyword evidence="6" id="KW-1185">Reference proteome</keyword>
<dbReference type="GO" id="GO:0004518">
    <property type="term" value="F:nuclease activity"/>
    <property type="evidence" value="ECO:0007669"/>
    <property type="project" value="UniProtKB-KW"/>
</dbReference>
<dbReference type="GO" id="GO:0003676">
    <property type="term" value="F:nucleic acid binding"/>
    <property type="evidence" value="ECO:0007669"/>
    <property type="project" value="InterPro"/>
</dbReference>
<comment type="cofactor">
    <cofactor evidence="1">
        <name>Mg(2+)</name>
        <dbReference type="ChEBI" id="CHEBI:18420"/>
    </cofactor>
</comment>
<evidence type="ECO:0000256" key="2">
    <source>
        <dbReference type="ARBA" id="ARBA00022722"/>
    </source>
</evidence>
<gene>
    <name evidence="5" type="ORF">LMG3431_00023</name>
</gene>
<name>A0A6S6YJP9_9BURK</name>
<dbReference type="InterPro" id="IPR014883">
    <property type="entry name" value="VRR_NUC"/>
</dbReference>
<keyword evidence="3" id="KW-0378">Hydrolase</keyword>
<dbReference type="EMBL" id="CADIJX010000001">
    <property type="protein sequence ID" value="CAB3624484.1"/>
    <property type="molecule type" value="Genomic_DNA"/>
</dbReference>
<evidence type="ECO:0000313" key="5">
    <source>
        <dbReference type="EMBL" id="CAB3624484.1"/>
    </source>
</evidence>
<organism evidence="5 6">
    <name type="scientific">Achromobacter pestifer</name>
    <dbReference type="NCBI Taxonomy" id="1353889"/>
    <lineage>
        <taxon>Bacteria</taxon>
        <taxon>Pseudomonadati</taxon>
        <taxon>Pseudomonadota</taxon>
        <taxon>Betaproteobacteria</taxon>
        <taxon>Burkholderiales</taxon>
        <taxon>Alcaligenaceae</taxon>
        <taxon>Achromobacter</taxon>
    </lineage>
</organism>
<feature type="domain" description="VRR-NUC" evidence="4">
    <location>
        <begin position="1"/>
        <end position="90"/>
    </location>
</feature>
<dbReference type="SMART" id="SM00990">
    <property type="entry name" value="VRR_NUC"/>
    <property type="match status" value="1"/>
</dbReference>
<dbReference type="Proteomes" id="UP000494108">
    <property type="component" value="Unassembled WGS sequence"/>
</dbReference>